<name>A0AA45WPI0_9BACL</name>
<protein>
    <submittedName>
        <fullName evidence="1">Uncharacterized protein</fullName>
    </submittedName>
</protein>
<accession>A0AA45WPI0</accession>
<evidence type="ECO:0000313" key="1">
    <source>
        <dbReference type="EMBL" id="SMP21207.1"/>
    </source>
</evidence>
<dbReference type="EMBL" id="FXTU01000003">
    <property type="protein sequence ID" value="SMP21207.1"/>
    <property type="molecule type" value="Genomic_DNA"/>
</dbReference>
<gene>
    <name evidence="1" type="ORF">SAMN06265361_103493</name>
</gene>
<proteinExistence type="predicted"/>
<sequence>MRFNNEGIYHCNCLWIGLCHLVEPIIVFPEVKVV</sequence>
<reference evidence="1" key="1">
    <citation type="submission" date="2017-05" db="EMBL/GenBank/DDBJ databases">
        <authorList>
            <person name="Varghese N."/>
            <person name="Submissions S."/>
        </authorList>
    </citation>
    <scope>NUCLEOTIDE SEQUENCE</scope>
    <source>
        <strain evidence="1">DSM 45262</strain>
    </source>
</reference>
<organism evidence="1 2">
    <name type="scientific">Laceyella tengchongensis</name>
    <dbReference type="NCBI Taxonomy" id="574699"/>
    <lineage>
        <taxon>Bacteria</taxon>
        <taxon>Bacillati</taxon>
        <taxon>Bacillota</taxon>
        <taxon>Bacilli</taxon>
        <taxon>Bacillales</taxon>
        <taxon>Thermoactinomycetaceae</taxon>
        <taxon>Laceyella</taxon>
    </lineage>
</organism>
<evidence type="ECO:0000313" key="2">
    <source>
        <dbReference type="Proteomes" id="UP001157946"/>
    </source>
</evidence>
<comment type="caution">
    <text evidence="1">The sequence shown here is derived from an EMBL/GenBank/DDBJ whole genome shotgun (WGS) entry which is preliminary data.</text>
</comment>
<dbReference type="Proteomes" id="UP001157946">
    <property type="component" value="Unassembled WGS sequence"/>
</dbReference>
<keyword evidence="2" id="KW-1185">Reference proteome</keyword>
<dbReference type="AlphaFoldDB" id="A0AA45WPI0"/>